<dbReference type="SUPFAM" id="SSF53098">
    <property type="entry name" value="Ribonuclease H-like"/>
    <property type="match status" value="1"/>
</dbReference>
<evidence type="ECO:0000313" key="3">
    <source>
        <dbReference type="Proteomes" id="UP001429564"/>
    </source>
</evidence>
<feature type="domain" description="Exonuclease" evidence="1">
    <location>
        <begin position="14"/>
        <end position="184"/>
    </location>
</feature>
<name>A0ABX0W9M0_9RHOB</name>
<comment type="caution">
    <text evidence="2">The sequence shown here is derived from an EMBL/GenBank/DDBJ whole genome shotgun (WGS) entry which is preliminary data.</text>
</comment>
<organism evidence="2 3">
    <name type="scientific">Parasedimentitalea denitrificans</name>
    <dbReference type="NCBI Taxonomy" id="2211118"/>
    <lineage>
        <taxon>Bacteria</taxon>
        <taxon>Pseudomonadati</taxon>
        <taxon>Pseudomonadota</taxon>
        <taxon>Alphaproteobacteria</taxon>
        <taxon>Rhodobacterales</taxon>
        <taxon>Paracoccaceae</taxon>
        <taxon>Parasedimentitalea</taxon>
    </lineage>
</organism>
<dbReference type="Proteomes" id="UP001429564">
    <property type="component" value="Unassembled WGS sequence"/>
</dbReference>
<evidence type="ECO:0000313" key="2">
    <source>
        <dbReference type="EMBL" id="NIZ62317.1"/>
    </source>
</evidence>
<dbReference type="InterPro" id="IPR013520">
    <property type="entry name" value="Ribonucl_H"/>
</dbReference>
<dbReference type="Gene3D" id="3.30.420.10">
    <property type="entry name" value="Ribonuclease H-like superfamily/Ribonuclease H"/>
    <property type="match status" value="1"/>
</dbReference>
<evidence type="ECO:0000259" key="1">
    <source>
        <dbReference type="SMART" id="SM00479"/>
    </source>
</evidence>
<dbReference type="SMART" id="SM00479">
    <property type="entry name" value="EXOIII"/>
    <property type="match status" value="1"/>
</dbReference>
<gene>
    <name evidence="2" type="ORF">DL239_15180</name>
</gene>
<dbReference type="EMBL" id="QHLQ01000016">
    <property type="protein sequence ID" value="NIZ62317.1"/>
    <property type="molecule type" value="Genomic_DNA"/>
</dbReference>
<reference evidence="2 3" key="1">
    <citation type="submission" date="2018-05" db="EMBL/GenBank/DDBJ databases">
        <authorList>
            <person name="Zhang Y.-J."/>
        </authorList>
    </citation>
    <scope>NUCLEOTIDE SEQUENCE [LARGE SCALE GENOMIC DNA]</scope>
    <source>
        <strain evidence="2 3">CY04</strain>
    </source>
</reference>
<dbReference type="InterPro" id="IPR036397">
    <property type="entry name" value="RNaseH_sf"/>
</dbReference>
<keyword evidence="3" id="KW-1185">Reference proteome</keyword>
<protein>
    <recommendedName>
        <fullName evidence="1">Exonuclease domain-containing protein</fullName>
    </recommendedName>
</protein>
<accession>A0ABX0W9M0</accession>
<dbReference type="InterPro" id="IPR012337">
    <property type="entry name" value="RNaseH-like_sf"/>
</dbReference>
<dbReference type="Pfam" id="PF00929">
    <property type="entry name" value="RNase_T"/>
    <property type="match status" value="1"/>
</dbReference>
<dbReference type="RefSeq" id="WP_167684941.1">
    <property type="nucleotide sequence ID" value="NZ_QHLQ01000016.1"/>
</dbReference>
<sequence length="195" mass="22534">MSEIIEIPKDCVHSPVFIDFEASSLSPRSWPIEVGIAWVEDRRVEIRSKLIKPHNSWDQDDWSEVSAAVHNIPFSELDNAESAEEIAQWLIEAVGDQTLVSDAPEFDQRWLDRLTGTVKEERHAQIDDFDRILWEAFSQDGIVAPGRLHKCYNSMRSRRNTHRADEDAANLAYAYRAGMPKKERKKWIDTNSKKN</sequence>
<proteinExistence type="predicted"/>